<dbReference type="STRING" id="207949.RED65_05294"/>
<dbReference type="AlphaFoldDB" id="Q1N0Q8"/>
<protein>
    <recommendedName>
        <fullName evidence="3">Orphan protein</fullName>
    </recommendedName>
</protein>
<accession>Q1N0Q8</accession>
<organism evidence="1 2">
    <name type="scientific">Bermanella marisrubri</name>
    <dbReference type="NCBI Taxonomy" id="207949"/>
    <lineage>
        <taxon>Bacteria</taxon>
        <taxon>Pseudomonadati</taxon>
        <taxon>Pseudomonadota</taxon>
        <taxon>Gammaproteobacteria</taxon>
        <taxon>Oceanospirillales</taxon>
        <taxon>Oceanospirillaceae</taxon>
        <taxon>Bermanella</taxon>
    </lineage>
</organism>
<dbReference type="Gene3D" id="1.20.1590.10">
    <property type="entry name" value="YP_001051499.1 domain like"/>
    <property type="match status" value="1"/>
</dbReference>
<dbReference type="Proteomes" id="UP000004263">
    <property type="component" value="Unassembled WGS sequence"/>
</dbReference>
<gene>
    <name evidence="1" type="ORF">RED65_05294</name>
</gene>
<dbReference type="RefSeq" id="WP_007016376.1">
    <property type="nucleotide sequence ID" value="NZ_AAQH01000013.1"/>
</dbReference>
<dbReference type="EMBL" id="AAQH01000013">
    <property type="protein sequence ID" value="EAT11775.1"/>
    <property type="molecule type" value="Genomic_DNA"/>
</dbReference>
<dbReference type="InterPro" id="IPR007338">
    <property type="entry name" value="DUF416"/>
</dbReference>
<evidence type="ECO:0000313" key="2">
    <source>
        <dbReference type="Proteomes" id="UP000004263"/>
    </source>
</evidence>
<dbReference type="InterPro" id="IPR023381">
    <property type="entry name" value="YP001051499.1-like_dom_sf"/>
</dbReference>
<proteinExistence type="predicted"/>
<name>Q1N0Q8_9GAMM</name>
<dbReference type="Pfam" id="PF04222">
    <property type="entry name" value="DUF416"/>
    <property type="match status" value="1"/>
</dbReference>
<evidence type="ECO:0000313" key="1">
    <source>
        <dbReference type="EMBL" id="EAT11775.1"/>
    </source>
</evidence>
<dbReference type="OrthoDB" id="6120659at2"/>
<keyword evidence="2" id="KW-1185">Reference proteome</keyword>
<evidence type="ECO:0008006" key="3">
    <source>
        <dbReference type="Google" id="ProtNLM"/>
    </source>
</evidence>
<sequence>MNQLNHWQQLTICCALCERSMPNLDLYCELTETSELAQNCRKMLNKVWEYLRGQLKSEKNIEKQLILLNDIMPELDEDQFGALAANDCLVALQSCLQAILDKSISDAEAISQMMSERLDQFLELQGFTTDHELVQRHSAFVIDLEQAVASQTSHADVVKQLMPLAKDGGLSHLGISLDD</sequence>
<dbReference type="HOGENOM" id="CLU_1509131_0_0_6"/>
<reference evidence="1 2" key="1">
    <citation type="submission" date="2006-03" db="EMBL/GenBank/DDBJ databases">
        <authorList>
            <person name="Pinhassi J."/>
            <person name="Pedros-Alio C."/>
            <person name="Ferriera S."/>
            <person name="Johnson J."/>
            <person name="Kravitz S."/>
            <person name="Halpern A."/>
            <person name="Remington K."/>
            <person name="Beeson K."/>
            <person name="Tran B."/>
            <person name="Rogers Y.-H."/>
            <person name="Friedman R."/>
            <person name="Venter J.C."/>
        </authorList>
    </citation>
    <scope>NUCLEOTIDE SEQUENCE [LARGE SCALE GENOMIC DNA]</scope>
    <source>
        <strain evidence="1 2">RED65</strain>
    </source>
</reference>
<comment type="caution">
    <text evidence="1">The sequence shown here is derived from an EMBL/GenBank/DDBJ whole genome shotgun (WGS) entry which is preliminary data.</text>
</comment>